<evidence type="ECO:0000256" key="4">
    <source>
        <dbReference type="ARBA" id="ARBA00022755"/>
    </source>
</evidence>
<dbReference type="GO" id="GO:0005829">
    <property type="term" value="C:cytosol"/>
    <property type="evidence" value="ECO:0007669"/>
    <property type="project" value="TreeGrafter"/>
</dbReference>
<reference evidence="14" key="2">
    <citation type="journal article" date="2021" name="Sci. Rep.">
        <title>The distribution of antibiotic resistance genes in chicken gut microbiota commensals.</title>
        <authorList>
            <person name="Juricova H."/>
            <person name="Matiasovicova J."/>
            <person name="Kubasova T."/>
            <person name="Cejkova D."/>
            <person name="Rychlik I."/>
        </authorList>
    </citation>
    <scope>NUCLEOTIDE SEQUENCE</scope>
    <source>
        <strain evidence="14">An582</strain>
    </source>
</reference>
<evidence type="ECO:0000256" key="6">
    <source>
        <dbReference type="ARBA" id="ARBA00022857"/>
    </source>
</evidence>
<evidence type="ECO:0000256" key="11">
    <source>
        <dbReference type="HAMAP-Rule" id="MF_01576"/>
    </source>
</evidence>
<dbReference type="PRINTS" id="PR00085">
    <property type="entry name" value="THFDHDRGNASE"/>
</dbReference>
<feature type="binding site" evidence="11">
    <location>
        <position position="231"/>
    </location>
    <ligand>
        <name>NADP(+)</name>
        <dbReference type="ChEBI" id="CHEBI:58349"/>
    </ligand>
</feature>
<keyword evidence="5 11" id="KW-0378">Hydrolase</keyword>
<dbReference type="SUPFAM" id="SSF51735">
    <property type="entry name" value="NAD(P)-binding Rossmann-fold domains"/>
    <property type="match status" value="1"/>
</dbReference>
<comment type="function">
    <text evidence="11">Catalyzes the oxidation of 5,10-methylenetetrahydrofolate to 5,10-methenyltetrahydrofolate and then the hydrolysis of 5,10-methenyltetrahydrofolate to 10-formyltetrahydrofolate.</text>
</comment>
<dbReference type="Proteomes" id="UP000705508">
    <property type="component" value="Unassembled WGS sequence"/>
</dbReference>
<dbReference type="GO" id="GO:0000105">
    <property type="term" value="P:L-histidine biosynthetic process"/>
    <property type="evidence" value="ECO:0007669"/>
    <property type="project" value="UniProtKB-KW"/>
</dbReference>
<comment type="caution">
    <text evidence="11">Lacks conserved residue(s) required for the propagation of feature annotation.</text>
</comment>
<dbReference type="PANTHER" id="PTHR48099:SF5">
    <property type="entry name" value="C-1-TETRAHYDROFOLATE SYNTHASE, CYTOPLASMIC"/>
    <property type="match status" value="1"/>
</dbReference>
<name>A0A939BGJ7_9CLOT</name>
<dbReference type="SUPFAM" id="SSF53223">
    <property type="entry name" value="Aminoacid dehydrogenase-like, N-terminal domain"/>
    <property type="match status" value="1"/>
</dbReference>
<evidence type="ECO:0000256" key="5">
    <source>
        <dbReference type="ARBA" id="ARBA00022801"/>
    </source>
</evidence>
<dbReference type="EC" id="3.5.4.9" evidence="11"/>
<evidence type="ECO:0000313" key="15">
    <source>
        <dbReference type="Proteomes" id="UP000705508"/>
    </source>
</evidence>
<dbReference type="PANTHER" id="PTHR48099">
    <property type="entry name" value="C-1-TETRAHYDROFOLATE SYNTHASE, CYTOPLASMIC-RELATED"/>
    <property type="match status" value="1"/>
</dbReference>
<sequence>MGTVMLGTEVAKAMKERLIQRTEALKERGTEPKLAILRVGARPDDLSYERGAKKRMELTGIGCQVTELPEDVSQRELEEALEALNRDPSVHGILVFRPLPGHLDEEPLKSLIDPVKDVDCLSPVNIAKVFSGDDSGYAPCTPEAVMEMLDHYGIDPKGKKVTVIGRSMVVGKPLAMLLLKRHATVTICHTRTEDLTGTCRAADILIAAAGKAKMVTAPMAGEGAVVVDVGINVDEDGHLCGDVDFEAVEPKASLISPVPRGVGSVTTSVLAAHVVRAAQAVCGKRKKE</sequence>
<evidence type="ECO:0000256" key="3">
    <source>
        <dbReference type="ARBA" id="ARBA00022605"/>
    </source>
</evidence>
<comment type="similarity">
    <text evidence="11">Belongs to the tetrahydrofolate dehydrogenase/cyclohydrolase family.</text>
</comment>
<evidence type="ECO:0000256" key="9">
    <source>
        <dbReference type="ARBA" id="ARBA00023167"/>
    </source>
</evidence>
<dbReference type="GO" id="GO:0004477">
    <property type="term" value="F:methenyltetrahydrofolate cyclohydrolase activity"/>
    <property type="evidence" value="ECO:0007669"/>
    <property type="project" value="UniProtKB-UniRule"/>
</dbReference>
<keyword evidence="7 11" id="KW-0560">Oxidoreductase</keyword>
<dbReference type="Pfam" id="PF02882">
    <property type="entry name" value="THF_DHG_CYH_C"/>
    <property type="match status" value="1"/>
</dbReference>
<protein>
    <recommendedName>
        <fullName evidence="11">Bifunctional protein FolD</fullName>
    </recommendedName>
    <domain>
        <recommendedName>
            <fullName evidence="11">Methylenetetrahydrofolate dehydrogenase</fullName>
            <ecNumber evidence="11">1.5.1.5</ecNumber>
        </recommendedName>
    </domain>
    <domain>
        <recommendedName>
            <fullName evidence="11">Methenyltetrahydrofolate cyclohydrolase</fullName>
            <ecNumber evidence="11">3.5.4.9</ecNumber>
        </recommendedName>
    </domain>
</protein>
<dbReference type="GO" id="GO:0006164">
    <property type="term" value="P:purine nucleotide biosynthetic process"/>
    <property type="evidence" value="ECO:0007669"/>
    <property type="project" value="UniProtKB-KW"/>
</dbReference>
<evidence type="ECO:0000313" key="14">
    <source>
        <dbReference type="EMBL" id="MBM6948145.1"/>
    </source>
</evidence>
<feature type="binding site" evidence="11">
    <location>
        <begin position="165"/>
        <end position="167"/>
    </location>
    <ligand>
        <name>NADP(+)</name>
        <dbReference type="ChEBI" id="CHEBI:58349"/>
    </ligand>
</feature>
<dbReference type="GO" id="GO:0035999">
    <property type="term" value="P:tetrahydrofolate interconversion"/>
    <property type="evidence" value="ECO:0007669"/>
    <property type="project" value="UniProtKB-UniRule"/>
</dbReference>
<dbReference type="AlphaFoldDB" id="A0A939BGJ7"/>
<dbReference type="CDD" id="cd01080">
    <property type="entry name" value="NAD_bind_m-THF_DH_Cyclohyd"/>
    <property type="match status" value="1"/>
</dbReference>
<comment type="catalytic activity">
    <reaction evidence="11">
        <text>(6R)-5,10-methenyltetrahydrofolate + H2O = (6R)-10-formyltetrahydrofolate + H(+)</text>
        <dbReference type="Rhea" id="RHEA:23700"/>
        <dbReference type="ChEBI" id="CHEBI:15377"/>
        <dbReference type="ChEBI" id="CHEBI:15378"/>
        <dbReference type="ChEBI" id="CHEBI:57455"/>
        <dbReference type="ChEBI" id="CHEBI:195366"/>
        <dbReference type="EC" id="3.5.4.9"/>
    </reaction>
</comment>
<dbReference type="InterPro" id="IPR000672">
    <property type="entry name" value="THF_DH/CycHdrlase"/>
</dbReference>
<evidence type="ECO:0000259" key="12">
    <source>
        <dbReference type="Pfam" id="PF00763"/>
    </source>
</evidence>
<evidence type="ECO:0000256" key="2">
    <source>
        <dbReference type="ARBA" id="ARBA00022563"/>
    </source>
</evidence>
<dbReference type="RefSeq" id="WP_204906180.1">
    <property type="nucleotide sequence ID" value="NZ_JACJKS010000006.1"/>
</dbReference>
<comment type="caution">
    <text evidence="14">The sequence shown here is derived from an EMBL/GenBank/DDBJ whole genome shotgun (WGS) entry which is preliminary data.</text>
</comment>
<dbReference type="Gene3D" id="3.40.50.10860">
    <property type="entry name" value="Leucine Dehydrogenase, chain A, domain 1"/>
    <property type="match status" value="1"/>
</dbReference>
<evidence type="ECO:0000256" key="10">
    <source>
        <dbReference type="ARBA" id="ARBA00023268"/>
    </source>
</evidence>
<keyword evidence="8 11" id="KW-0368">Histidine biosynthesis</keyword>
<comment type="catalytic activity">
    <reaction evidence="11">
        <text>(6R)-5,10-methylene-5,6,7,8-tetrahydrofolate + NADP(+) = (6R)-5,10-methenyltetrahydrofolate + NADPH</text>
        <dbReference type="Rhea" id="RHEA:22812"/>
        <dbReference type="ChEBI" id="CHEBI:15636"/>
        <dbReference type="ChEBI" id="CHEBI:57455"/>
        <dbReference type="ChEBI" id="CHEBI:57783"/>
        <dbReference type="ChEBI" id="CHEBI:58349"/>
        <dbReference type="EC" id="1.5.1.5"/>
    </reaction>
</comment>
<dbReference type="GO" id="GO:0004488">
    <property type="term" value="F:methylenetetrahydrofolate dehydrogenase (NADP+) activity"/>
    <property type="evidence" value="ECO:0007669"/>
    <property type="project" value="UniProtKB-UniRule"/>
</dbReference>
<dbReference type="GO" id="GO:0009086">
    <property type="term" value="P:methionine biosynthetic process"/>
    <property type="evidence" value="ECO:0007669"/>
    <property type="project" value="UniProtKB-KW"/>
</dbReference>
<keyword evidence="9 11" id="KW-0486">Methionine biosynthesis</keyword>
<keyword evidence="2 11" id="KW-0554">One-carbon metabolism</keyword>
<dbReference type="HAMAP" id="MF_01576">
    <property type="entry name" value="THF_DHG_CYH"/>
    <property type="match status" value="1"/>
</dbReference>
<dbReference type="Pfam" id="PF00763">
    <property type="entry name" value="THF_DHG_CYH"/>
    <property type="match status" value="1"/>
</dbReference>
<feature type="domain" description="Tetrahydrofolate dehydrogenase/cyclohydrolase NAD(P)-binding" evidence="13">
    <location>
        <begin position="139"/>
        <end position="280"/>
    </location>
</feature>
<keyword evidence="10 11" id="KW-0511">Multifunctional enzyme</keyword>
<dbReference type="EC" id="1.5.1.5" evidence="11"/>
<dbReference type="InterPro" id="IPR036291">
    <property type="entry name" value="NAD(P)-bd_dom_sf"/>
</dbReference>
<feature type="domain" description="Tetrahydrofolate dehydrogenase/cyclohydrolase catalytic" evidence="12">
    <location>
        <begin position="6"/>
        <end position="119"/>
    </location>
</feature>
<accession>A0A939BGJ7</accession>
<keyword evidence="6 11" id="KW-0521">NADP</keyword>
<reference evidence="14" key="1">
    <citation type="submission" date="2020-08" db="EMBL/GenBank/DDBJ databases">
        <authorList>
            <person name="Cejkova D."/>
            <person name="Kubasova T."/>
            <person name="Jahodarova E."/>
            <person name="Rychlik I."/>
        </authorList>
    </citation>
    <scope>NUCLEOTIDE SEQUENCE</scope>
    <source>
        <strain evidence="14">An582</strain>
    </source>
</reference>
<comment type="subunit">
    <text evidence="11">Homodimer.</text>
</comment>
<evidence type="ECO:0000256" key="7">
    <source>
        <dbReference type="ARBA" id="ARBA00023002"/>
    </source>
</evidence>
<dbReference type="InterPro" id="IPR046346">
    <property type="entry name" value="Aminoacid_DH-like_N_sf"/>
</dbReference>
<organism evidence="14 15">
    <name type="scientific">Mordavella massiliensis</name>
    <dbReference type="NCBI Taxonomy" id="1871024"/>
    <lineage>
        <taxon>Bacteria</taxon>
        <taxon>Bacillati</taxon>
        <taxon>Bacillota</taxon>
        <taxon>Clostridia</taxon>
        <taxon>Eubacteriales</taxon>
        <taxon>Clostridiaceae</taxon>
        <taxon>Mordavella</taxon>
    </lineage>
</organism>
<evidence type="ECO:0000256" key="8">
    <source>
        <dbReference type="ARBA" id="ARBA00023102"/>
    </source>
</evidence>
<dbReference type="EMBL" id="JACJKS010000006">
    <property type="protein sequence ID" value="MBM6948145.1"/>
    <property type="molecule type" value="Genomic_DNA"/>
</dbReference>
<gene>
    <name evidence="11" type="primary">folD</name>
    <name evidence="14" type="ORF">H6A20_05675</name>
</gene>
<dbReference type="Gene3D" id="3.40.50.720">
    <property type="entry name" value="NAD(P)-binding Rossmann-like Domain"/>
    <property type="match status" value="1"/>
</dbReference>
<evidence type="ECO:0000259" key="13">
    <source>
        <dbReference type="Pfam" id="PF02882"/>
    </source>
</evidence>
<dbReference type="FunFam" id="3.40.50.720:FF:000094">
    <property type="entry name" value="Bifunctional protein FolD"/>
    <property type="match status" value="1"/>
</dbReference>
<dbReference type="InterPro" id="IPR020630">
    <property type="entry name" value="THF_DH/CycHdrlase_cat_dom"/>
</dbReference>
<dbReference type="InterPro" id="IPR020631">
    <property type="entry name" value="THF_DH/CycHdrlase_NAD-bd_dom"/>
</dbReference>
<comment type="pathway">
    <text evidence="1 11">One-carbon metabolism; tetrahydrofolate interconversion.</text>
</comment>
<evidence type="ECO:0000256" key="1">
    <source>
        <dbReference type="ARBA" id="ARBA00004777"/>
    </source>
</evidence>
<keyword evidence="3 11" id="KW-0028">Amino-acid biosynthesis</keyword>
<proteinExistence type="inferred from homology"/>
<keyword evidence="4 11" id="KW-0658">Purine biosynthesis</keyword>